<dbReference type="KEGG" id="sus:Acid_5500"/>
<dbReference type="PANTHER" id="PTHR45625:SF4">
    <property type="entry name" value="PEPTIDYLPROLYL ISOMERASE DOMAIN AND WD REPEAT-CONTAINING PROTEIN 1"/>
    <property type="match status" value="1"/>
</dbReference>
<name>Q01V68_SOLUE</name>
<dbReference type="EC" id="5.2.1.8" evidence="1"/>
<dbReference type="InParanoid" id="Q01V68"/>
<protein>
    <recommendedName>
        <fullName evidence="1">peptidylprolyl isomerase</fullName>
        <ecNumber evidence="1">5.2.1.8</ecNumber>
    </recommendedName>
</protein>
<dbReference type="PROSITE" id="PS50072">
    <property type="entry name" value="CSA_PPIASE_2"/>
    <property type="match status" value="2"/>
</dbReference>
<dbReference type="InterPro" id="IPR029000">
    <property type="entry name" value="Cyclophilin-like_dom_sf"/>
</dbReference>
<dbReference type="AlphaFoldDB" id="Q01V68"/>
<dbReference type="Gene3D" id="2.40.100.10">
    <property type="entry name" value="Cyclophilin-like"/>
    <property type="match status" value="2"/>
</dbReference>
<evidence type="ECO:0000256" key="1">
    <source>
        <dbReference type="ARBA" id="ARBA00013194"/>
    </source>
</evidence>
<dbReference type="PANTHER" id="PTHR45625">
    <property type="entry name" value="PEPTIDYL-PROLYL CIS-TRANS ISOMERASE-RELATED"/>
    <property type="match status" value="1"/>
</dbReference>
<proteinExistence type="predicted"/>
<feature type="domain" description="PPIase cyclophilin-type" evidence="4">
    <location>
        <begin position="193"/>
        <end position="349"/>
    </location>
</feature>
<dbReference type="EMBL" id="CP000473">
    <property type="protein sequence ID" value="ABJ86447.1"/>
    <property type="molecule type" value="Genomic_DNA"/>
</dbReference>
<evidence type="ECO:0000313" key="5">
    <source>
        <dbReference type="EMBL" id="ABJ86447.1"/>
    </source>
</evidence>
<accession>Q01V68</accession>
<dbReference type="STRING" id="234267.Acid_5500"/>
<dbReference type="InterPro" id="IPR002130">
    <property type="entry name" value="Cyclophilin-type_PPIase_dom"/>
</dbReference>
<keyword evidence="3 5" id="KW-0413">Isomerase</keyword>
<organism evidence="5">
    <name type="scientific">Solibacter usitatus (strain Ellin6076)</name>
    <dbReference type="NCBI Taxonomy" id="234267"/>
    <lineage>
        <taxon>Bacteria</taxon>
        <taxon>Pseudomonadati</taxon>
        <taxon>Acidobacteriota</taxon>
        <taxon>Terriglobia</taxon>
        <taxon>Bryobacterales</taxon>
        <taxon>Solibacteraceae</taxon>
        <taxon>Candidatus Solibacter</taxon>
    </lineage>
</organism>
<reference evidence="5" key="1">
    <citation type="submission" date="2006-10" db="EMBL/GenBank/DDBJ databases">
        <title>Complete sequence of Solibacter usitatus Ellin6076.</title>
        <authorList>
            <consortium name="US DOE Joint Genome Institute"/>
            <person name="Copeland A."/>
            <person name="Lucas S."/>
            <person name="Lapidus A."/>
            <person name="Barry K."/>
            <person name="Detter J.C."/>
            <person name="Glavina del Rio T."/>
            <person name="Hammon N."/>
            <person name="Israni S."/>
            <person name="Dalin E."/>
            <person name="Tice H."/>
            <person name="Pitluck S."/>
            <person name="Thompson L.S."/>
            <person name="Brettin T."/>
            <person name="Bruce D."/>
            <person name="Han C."/>
            <person name="Tapia R."/>
            <person name="Gilna P."/>
            <person name="Schmutz J."/>
            <person name="Larimer F."/>
            <person name="Land M."/>
            <person name="Hauser L."/>
            <person name="Kyrpides N."/>
            <person name="Mikhailova N."/>
            <person name="Janssen P.H."/>
            <person name="Kuske C.R."/>
            <person name="Richardson P."/>
        </authorList>
    </citation>
    <scope>NUCLEOTIDE SEQUENCE</scope>
    <source>
        <strain evidence="5">Ellin6076</strain>
    </source>
</reference>
<dbReference type="eggNOG" id="COG0652">
    <property type="taxonomic scope" value="Bacteria"/>
</dbReference>
<evidence type="ECO:0000256" key="3">
    <source>
        <dbReference type="ARBA" id="ARBA00023235"/>
    </source>
</evidence>
<dbReference type="InterPro" id="IPR044666">
    <property type="entry name" value="Cyclophilin_A-like"/>
</dbReference>
<keyword evidence="2" id="KW-0697">Rotamase</keyword>
<sequence precursor="true">MRFLPLLLCSVAFAQSPADLEAVVTTDLGVFRFEFAADKAPKHVQHFIQLAREGFYDGSAFHRVVAYGIIQGGDPLLKEPKTPRKLWGTGGLNQLAGEFSDMKHERGVVSTVSIPNKLDSDGSQFFICISPQPPLDGKFSAFGRVSEGMDVVEKISQSPNNADGMVEKPVRILKVVIERKKVEPFVNEPVEQLKRTVTMKTTLGTLKIKMEPDWAPNHVRNFLKLAETGWLNGTSFHRIVKGFVVQGGMENSRVNGAAHPADRWVRPLNGEFRKDVQHVRGIVSMARSDDPNSATTSFFLMLAPAPHLDGQYSAFGRIVEGMEVLDLFEKEELTGETPKRRLEIIEATIDK</sequence>
<dbReference type="Pfam" id="PF00160">
    <property type="entry name" value="Pro_isomerase"/>
    <property type="match status" value="2"/>
</dbReference>
<dbReference type="GO" id="GO:0003755">
    <property type="term" value="F:peptidyl-prolyl cis-trans isomerase activity"/>
    <property type="evidence" value="ECO:0007669"/>
    <property type="project" value="UniProtKB-KW"/>
</dbReference>
<evidence type="ECO:0000259" key="4">
    <source>
        <dbReference type="PROSITE" id="PS50072"/>
    </source>
</evidence>
<evidence type="ECO:0000256" key="2">
    <source>
        <dbReference type="ARBA" id="ARBA00023110"/>
    </source>
</evidence>
<gene>
    <name evidence="5" type="ordered locus">Acid_5500</name>
</gene>
<dbReference type="PRINTS" id="PR00153">
    <property type="entry name" value="CSAPPISMRASE"/>
</dbReference>
<feature type="domain" description="PPIase cyclophilin-type" evidence="4">
    <location>
        <begin position="26"/>
        <end position="177"/>
    </location>
</feature>
<dbReference type="CDD" id="cd00317">
    <property type="entry name" value="cyclophilin"/>
    <property type="match status" value="2"/>
</dbReference>
<dbReference type="SUPFAM" id="SSF50891">
    <property type="entry name" value="Cyclophilin-like"/>
    <property type="match status" value="2"/>
</dbReference>
<dbReference type="HOGENOM" id="CLU_789637_0_0_0"/>